<dbReference type="Proteomes" id="UP000627838">
    <property type="component" value="Unassembled WGS sequence"/>
</dbReference>
<proteinExistence type="predicted"/>
<dbReference type="EMBL" id="JADBDZ010000001">
    <property type="protein sequence ID" value="MBE1533087.1"/>
    <property type="molecule type" value="Genomic_DNA"/>
</dbReference>
<evidence type="ECO:0000313" key="2">
    <source>
        <dbReference type="Proteomes" id="UP000627838"/>
    </source>
</evidence>
<evidence type="ECO:0000313" key="1">
    <source>
        <dbReference type="EMBL" id="MBE1533087.1"/>
    </source>
</evidence>
<gene>
    <name evidence="1" type="ORF">H4W34_002920</name>
</gene>
<keyword evidence="2" id="KW-1185">Reference proteome</keyword>
<sequence>MNVLFVALGATRRSAVVRQSTRVVADGGEAAILVGAASAWARERLPDGVDAVELTALERRYRPAAVRIPLYRIPRLLLRVCLPGPLRGVGDRLDAGYRRRVARPVDRGLARVYRRDPAAIRRRAVERELLRRRSIDLVVVGDPQSLVTASELADVIAGAGARLAYSIEGDGAHGRPPAVPTGG</sequence>
<name>A0ABR9JRD2_9ACTN</name>
<protein>
    <submittedName>
        <fullName evidence="1">Uncharacterized protein</fullName>
    </submittedName>
</protein>
<comment type="caution">
    <text evidence="1">The sequence shown here is derived from an EMBL/GenBank/DDBJ whole genome shotgun (WGS) entry which is preliminary data.</text>
</comment>
<accession>A0ABR9JRD2</accession>
<organism evidence="1 2">
    <name type="scientific">Actinomadura algeriensis</name>
    <dbReference type="NCBI Taxonomy" id="1679523"/>
    <lineage>
        <taxon>Bacteria</taxon>
        <taxon>Bacillati</taxon>
        <taxon>Actinomycetota</taxon>
        <taxon>Actinomycetes</taxon>
        <taxon>Streptosporangiales</taxon>
        <taxon>Thermomonosporaceae</taxon>
        <taxon>Actinomadura</taxon>
    </lineage>
</organism>
<dbReference type="RefSeq" id="WP_192759689.1">
    <property type="nucleotide sequence ID" value="NZ_JADBDZ010000001.1"/>
</dbReference>
<reference evidence="1 2" key="1">
    <citation type="submission" date="2020-10" db="EMBL/GenBank/DDBJ databases">
        <title>Sequencing the genomes of 1000 actinobacteria strains.</title>
        <authorList>
            <person name="Klenk H.-P."/>
        </authorList>
    </citation>
    <scope>NUCLEOTIDE SEQUENCE [LARGE SCALE GENOMIC DNA]</scope>
    <source>
        <strain evidence="1 2">DSM 46744</strain>
    </source>
</reference>